<dbReference type="Gene3D" id="3.70.10.10">
    <property type="match status" value="1"/>
</dbReference>
<protein>
    <submittedName>
        <fullName evidence="1">Uncharacterized protein</fullName>
    </submittedName>
</protein>
<sequence length="213" mass="24180">MLKNKLYQAFKKITSGVLDSRPALQCLHLDPDMSMTATDSYRMLRIENVVPDKALKEPLNLRLDTFTFQNDVNYPDVSKLVPSEFKETVTLNAEVIRVFRQFLKLPKSYIDFDSSGQDNCEILIEYNGITISRGKLLAQKIAVELDIATPIKVNLNPIFLADGLEFIYEFLNGYTSRSEFQLGFNGKLQPIVLTAVNGDKQVANYLITPTRTF</sequence>
<accession>A0A2D1KMY2</accession>
<evidence type="ECO:0000313" key="2">
    <source>
        <dbReference type="Proteomes" id="UP000223559"/>
    </source>
</evidence>
<reference evidence="1 2" key="1">
    <citation type="submission" date="2016-10" db="EMBL/GenBank/DDBJ databases">
        <title>The whole genome sequencing and assembly of L. cotyniformis subsp. torquens DSM 20004 strain.</title>
        <authorList>
            <person name="Park M.-K."/>
            <person name="Lee Y.-J."/>
            <person name="Yi H."/>
            <person name="Bahn Y.-S."/>
            <person name="Kim J.F."/>
            <person name="Lee D.-W."/>
        </authorList>
    </citation>
    <scope>NUCLEOTIDE SEQUENCE [LARGE SCALE GENOMIC DNA]</scope>
    <source>
        <strain evidence="1 2">DSM 20004</strain>
    </source>
</reference>
<proteinExistence type="predicted"/>
<evidence type="ECO:0000313" key="1">
    <source>
        <dbReference type="EMBL" id="ATO43392.1"/>
    </source>
</evidence>
<organism evidence="1 2">
    <name type="scientific">Loigolactobacillus coryniformis subsp. torquens DSM 20004 = KCTC 3535</name>
    <dbReference type="NCBI Taxonomy" id="1423822"/>
    <lineage>
        <taxon>Bacteria</taxon>
        <taxon>Bacillati</taxon>
        <taxon>Bacillota</taxon>
        <taxon>Bacilli</taxon>
        <taxon>Lactobacillales</taxon>
        <taxon>Lactobacillaceae</taxon>
        <taxon>Loigolactobacillus</taxon>
    </lineage>
</organism>
<dbReference type="AlphaFoldDB" id="A0A2D1KMY2"/>
<name>A0A2D1KMY2_9LACO</name>
<dbReference type="OrthoDB" id="8421503at2"/>
<dbReference type="Proteomes" id="UP000223559">
    <property type="component" value="Chromosome"/>
</dbReference>
<keyword evidence="2" id="KW-1185">Reference proteome</keyword>
<dbReference type="KEGG" id="lcy:LC20004_05485"/>
<gene>
    <name evidence="1" type="ORF">LC20004_05485</name>
</gene>
<dbReference type="EMBL" id="CP017697">
    <property type="protein sequence ID" value="ATO43392.1"/>
    <property type="molecule type" value="Genomic_DNA"/>
</dbReference>
<dbReference type="RefSeq" id="WP_010012990.1">
    <property type="nucleotide sequence ID" value="NZ_AEOS01000102.1"/>
</dbReference>